<dbReference type="GO" id="GO:0019556">
    <property type="term" value="P:L-histidine catabolic process to glutamate and formamide"/>
    <property type="evidence" value="ECO:0007669"/>
    <property type="project" value="UniProtKB-UniPathway"/>
</dbReference>
<dbReference type="InterPro" id="IPR037070">
    <property type="entry name" value="Formiminotransferase_C_sf"/>
</dbReference>
<organism evidence="10 11">
    <name type="scientific">Methylomusa anaerophila</name>
    <dbReference type="NCBI Taxonomy" id="1930071"/>
    <lineage>
        <taxon>Bacteria</taxon>
        <taxon>Bacillati</taxon>
        <taxon>Bacillota</taxon>
        <taxon>Negativicutes</taxon>
        <taxon>Selenomonadales</taxon>
        <taxon>Sporomusaceae</taxon>
        <taxon>Methylomusa</taxon>
    </lineage>
</organism>
<dbReference type="GO" id="GO:0005542">
    <property type="term" value="F:folic acid binding"/>
    <property type="evidence" value="ECO:0007669"/>
    <property type="project" value="UniProtKB-KW"/>
</dbReference>
<dbReference type="PANTHER" id="PTHR12234:SF8">
    <property type="entry name" value="FORMIMINOTRANSFERASE-CYCLODEAMINASE"/>
    <property type="match status" value="1"/>
</dbReference>
<proteinExistence type="predicted"/>
<evidence type="ECO:0000256" key="6">
    <source>
        <dbReference type="ARBA" id="ARBA00022808"/>
    </source>
</evidence>
<dbReference type="KEGG" id="mana:MAMMFC1_01798"/>
<dbReference type="GO" id="GO:0005737">
    <property type="term" value="C:cytoplasm"/>
    <property type="evidence" value="ECO:0007669"/>
    <property type="project" value="UniProtKB-SubCell"/>
</dbReference>
<dbReference type="RefSeq" id="WP_126308190.1">
    <property type="nucleotide sequence ID" value="NZ_AP018449.1"/>
</dbReference>
<dbReference type="SMART" id="SM01221">
    <property type="entry name" value="FTCD"/>
    <property type="match status" value="1"/>
</dbReference>
<evidence type="ECO:0000259" key="9">
    <source>
        <dbReference type="SMART" id="SM01222"/>
    </source>
</evidence>
<dbReference type="InterPro" id="IPR022384">
    <property type="entry name" value="FormiminoTrfase_cat_dom_sf"/>
</dbReference>
<comment type="subcellular location">
    <subcellularLocation>
        <location evidence="1">Cytoplasm</location>
    </subcellularLocation>
</comment>
<evidence type="ECO:0000256" key="5">
    <source>
        <dbReference type="ARBA" id="ARBA00022679"/>
    </source>
</evidence>
<keyword evidence="5" id="KW-0808">Transferase</keyword>
<evidence type="ECO:0000259" key="8">
    <source>
        <dbReference type="SMART" id="SM01221"/>
    </source>
</evidence>
<dbReference type="SMART" id="SM01222">
    <property type="entry name" value="FTCD_N"/>
    <property type="match status" value="1"/>
</dbReference>
<keyword evidence="6" id="KW-0369">Histidine metabolism</keyword>
<evidence type="ECO:0000313" key="11">
    <source>
        <dbReference type="Proteomes" id="UP000276437"/>
    </source>
</evidence>
<dbReference type="EC" id="2.1.2.5" evidence="3"/>
<sequence>MAKLVECVPNFSEGIRQEVIDALAAAVRSVPGVILLDYSADPNHNRSVFTLMGTPAEAGEAAFLAAKKAVELIDLTKHRGEHPRMGAVDVIPFVPVSNITMEECVALSRQVAQKIAAELGIPAILYEESASAPHRKNLADIRRGEFEGLADKLKQPQWQPDYGQPVAHPTAGAVAVGARMPLVAYNINLNTSDLNIANSIAKIIREKSGGLKYVKSIGVMLEERNIAQVSINMTNYEQTPLYRVFELVKVEARRYGVSILGSEIVGLAPMNALVDSARYYLQLENFDAGKQVLENCLLPGNSDE</sequence>
<evidence type="ECO:0000256" key="7">
    <source>
        <dbReference type="ARBA" id="ARBA00022954"/>
    </source>
</evidence>
<dbReference type="OrthoDB" id="9773217at2"/>
<dbReference type="Gene3D" id="3.30.990.10">
    <property type="entry name" value="Formiminotransferase, N-terminal subdomain"/>
    <property type="match status" value="1"/>
</dbReference>
<reference evidence="10 11" key="1">
    <citation type="journal article" date="2018" name="Int. J. Syst. Evol. Microbiol.">
        <title>Methylomusa anaerophila gen. nov., sp. nov., an anaerobic methanol-utilizing bacterium isolated from a microbial fuel cell.</title>
        <authorList>
            <person name="Amano N."/>
            <person name="Yamamuro A."/>
            <person name="Miyahara M."/>
            <person name="Kouzuma A."/>
            <person name="Abe T."/>
            <person name="Watanabe K."/>
        </authorList>
    </citation>
    <scope>NUCLEOTIDE SEQUENCE [LARGE SCALE GENOMIC DNA]</scope>
    <source>
        <strain evidence="10 11">MMFC1</strain>
    </source>
</reference>
<evidence type="ECO:0000256" key="1">
    <source>
        <dbReference type="ARBA" id="ARBA00004496"/>
    </source>
</evidence>
<dbReference type="SUPFAM" id="SSF55116">
    <property type="entry name" value="Formiminotransferase domain of formiminotransferase-cyclodeaminase"/>
    <property type="match status" value="2"/>
</dbReference>
<evidence type="ECO:0000313" key="10">
    <source>
        <dbReference type="EMBL" id="BBB91129.1"/>
    </source>
</evidence>
<feature type="domain" description="Formiminotransferase C-terminal subdomain" evidence="8">
    <location>
        <begin position="181"/>
        <end position="296"/>
    </location>
</feature>
<evidence type="ECO:0000256" key="4">
    <source>
        <dbReference type="ARBA" id="ARBA00022490"/>
    </source>
</evidence>
<dbReference type="Pfam" id="PF02971">
    <property type="entry name" value="FTCD"/>
    <property type="match status" value="1"/>
</dbReference>
<dbReference type="InterPro" id="IPR012886">
    <property type="entry name" value="Formiminotransferase_N"/>
</dbReference>
<protein>
    <recommendedName>
        <fullName evidence="3">glutamate formimidoyltransferase</fullName>
        <ecNumber evidence="3">2.1.2.5</ecNumber>
    </recommendedName>
</protein>
<keyword evidence="11" id="KW-1185">Reference proteome</keyword>
<dbReference type="GO" id="GO:0030409">
    <property type="term" value="F:glutamate formimidoyltransferase activity"/>
    <property type="evidence" value="ECO:0007669"/>
    <property type="project" value="UniProtKB-EC"/>
</dbReference>
<dbReference type="UniPathway" id="UPA00379">
    <property type="reaction ID" value="UER00555"/>
</dbReference>
<evidence type="ECO:0000256" key="3">
    <source>
        <dbReference type="ARBA" id="ARBA00012252"/>
    </source>
</evidence>
<dbReference type="Proteomes" id="UP000276437">
    <property type="component" value="Chromosome"/>
</dbReference>
<accession>A0A348AJ81</accession>
<dbReference type="InterPro" id="IPR037064">
    <property type="entry name" value="Formiminotransferase_N_sf"/>
</dbReference>
<name>A0A348AJ81_9FIRM</name>
<keyword evidence="7" id="KW-0290">Folate-binding</keyword>
<dbReference type="Gene3D" id="3.30.70.670">
    <property type="entry name" value="Formiminotransferase, C-terminal subdomain"/>
    <property type="match status" value="1"/>
</dbReference>
<evidence type="ECO:0000256" key="2">
    <source>
        <dbReference type="ARBA" id="ARBA00005082"/>
    </source>
</evidence>
<gene>
    <name evidence="10" type="ORF">MAMMFC1_01798</name>
</gene>
<dbReference type="InterPro" id="IPR013802">
    <property type="entry name" value="Formiminotransferase_C"/>
</dbReference>
<feature type="domain" description="Formiminotransferase N-terminal subdomain" evidence="9">
    <location>
        <begin position="3"/>
        <end position="180"/>
    </location>
</feature>
<keyword evidence="4" id="KW-0963">Cytoplasm</keyword>
<dbReference type="EMBL" id="AP018449">
    <property type="protein sequence ID" value="BBB91129.1"/>
    <property type="molecule type" value="Genomic_DNA"/>
</dbReference>
<dbReference type="PANTHER" id="PTHR12234">
    <property type="entry name" value="FORMIMINOTRANSFERASE-CYCLODEAMINASE"/>
    <property type="match status" value="1"/>
</dbReference>
<dbReference type="GO" id="GO:0019557">
    <property type="term" value="P:L-histidine catabolic process to glutamate and formate"/>
    <property type="evidence" value="ECO:0007669"/>
    <property type="project" value="UniProtKB-UniPathway"/>
</dbReference>
<dbReference type="NCBIfam" id="TIGR02024">
    <property type="entry name" value="FtcD"/>
    <property type="match status" value="1"/>
</dbReference>
<comment type="pathway">
    <text evidence="2">Amino-acid degradation; L-histidine degradation into L-glutamate; L-glutamate from N-formimidoyl-L-glutamate (transferase route): step 1/1.</text>
</comment>
<dbReference type="InterPro" id="IPR004227">
    <property type="entry name" value="Formiminotransferase_cat"/>
</dbReference>
<dbReference type="AlphaFoldDB" id="A0A348AJ81"/>
<dbReference type="InterPro" id="IPR051623">
    <property type="entry name" value="FTCD"/>
</dbReference>
<dbReference type="Pfam" id="PF07837">
    <property type="entry name" value="FTCD_N"/>
    <property type="match status" value="1"/>
</dbReference>